<feature type="region of interest" description="Disordered" evidence="1">
    <location>
        <begin position="1"/>
        <end position="42"/>
    </location>
</feature>
<proteinExistence type="predicted"/>
<feature type="compositionally biased region" description="Basic and acidic residues" evidence="1">
    <location>
        <begin position="56"/>
        <end position="65"/>
    </location>
</feature>
<evidence type="ECO:0000313" key="2">
    <source>
        <dbReference type="EMBL" id="JAD94059.1"/>
    </source>
</evidence>
<dbReference type="EMBL" id="GBRH01203836">
    <property type="protein sequence ID" value="JAD94059.1"/>
    <property type="molecule type" value="Transcribed_RNA"/>
</dbReference>
<organism evidence="2">
    <name type="scientific">Arundo donax</name>
    <name type="common">Giant reed</name>
    <name type="synonym">Donax arundinaceus</name>
    <dbReference type="NCBI Taxonomy" id="35708"/>
    <lineage>
        <taxon>Eukaryota</taxon>
        <taxon>Viridiplantae</taxon>
        <taxon>Streptophyta</taxon>
        <taxon>Embryophyta</taxon>
        <taxon>Tracheophyta</taxon>
        <taxon>Spermatophyta</taxon>
        <taxon>Magnoliopsida</taxon>
        <taxon>Liliopsida</taxon>
        <taxon>Poales</taxon>
        <taxon>Poaceae</taxon>
        <taxon>PACMAD clade</taxon>
        <taxon>Arundinoideae</taxon>
        <taxon>Arundineae</taxon>
        <taxon>Arundo</taxon>
    </lineage>
</organism>
<accession>A0A0A9DZR9</accession>
<sequence length="101" mass="10923">MFSASQEPNLGTTACPAMSCVPGEGRIDQTTTTTRTTRPDPASCSLLLPLSFPLCQEERERERKQQGGGRGGMMAAGRAEVEAPGEWLYMIGFRQNLATTN</sequence>
<dbReference type="AlphaFoldDB" id="A0A0A9DZR9"/>
<name>A0A0A9DZR9_ARUDO</name>
<reference evidence="2" key="1">
    <citation type="submission" date="2014-09" db="EMBL/GenBank/DDBJ databases">
        <authorList>
            <person name="Magalhaes I.L.F."/>
            <person name="Oliveira U."/>
            <person name="Santos F.R."/>
            <person name="Vidigal T.H.D.A."/>
            <person name="Brescovit A.D."/>
            <person name="Santos A.J."/>
        </authorList>
    </citation>
    <scope>NUCLEOTIDE SEQUENCE</scope>
    <source>
        <tissue evidence="2">Shoot tissue taken approximately 20 cm above the soil surface</tissue>
    </source>
</reference>
<reference evidence="2" key="2">
    <citation type="journal article" date="2015" name="Data Brief">
        <title>Shoot transcriptome of the giant reed, Arundo donax.</title>
        <authorList>
            <person name="Barrero R.A."/>
            <person name="Guerrero F.D."/>
            <person name="Moolhuijzen P."/>
            <person name="Goolsby J.A."/>
            <person name="Tidwell J."/>
            <person name="Bellgard S.E."/>
            <person name="Bellgard M.I."/>
        </authorList>
    </citation>
    <scope>NUCLEOTIDE SEQUENCE</scope>
    <source>
        <tissue evidence="2">Shoot tissue taken approximately 20 cm above the soil surface</tissue>
    </source>
</reference>
<feature type="region of interest" description="Disordered" evidence="1">
    <location>
        <begin position="55"/>
        <end position="76"/>
    </location>
</feature>
<feature type="compositionally biased region" description="Polar residues" evidence="1">
    <location>
        <begin position="1"/>
        <end position="12"/>
    </location>
</feature>
<protein>
    <submittedName>
        <fullName evidence="2">Uncharacterized protein</fullName>
    </submittedName>
</protein>
<evidence type="ECO:0000256" key="1">
    <source>
        <dbReference type="SAM" id="MobiDB-lite"/>
    </source>
</evidence>